<evidence type="ECO:0000259" key="2">
    <source>
        <dbReference type="PROSITE" id="PS51186"/>
    </source>
</evidence>
<evidence type="ECO:0000313" key="3">
    <source>
        <dbReference type="EMBL" id="EIW77358.1"/>
    </source>
</evidence>
<gene>
    <name evidence="3" type="ORF">CONPUDRAFT_84468</name>
</gene>
<dbReference type="KEGG" id="cput:CONPUDRAFT_84468"/>
<dbReference type="RefSeq" id="XP_007772742.1">
    <property type="nucleotide sequence ID" value="XM_007774552.1"/>
</dbReference>
<keyword evidence="3" id="KW-0808">Transferase</keyword>
<dbReference type="CDD" id="cd04301">
    <property type="entry name" value="NAT_SF"/>
    <property type="match status" value="1"/>
</dbReference>
<proteinExistence type="predicted"/>
<dbReference type="OMA" id="ECMVRND"/>
<protein>
    <submittedName>
        <fullName evidence="3">Acyl-CoA N-acyltransferase</fullName>
    </submittedName>
</protein>
<keyword evidence="4" id="KW-1185">Reference proteome</keyword>
<keyword evidence="3" id="KW-0012">Acyltransferase</keyword>
<dbReference type="OrthoDB" id="41238at2759"/>
<organism evidence="3 4">
    <name type="scientific">Coniophora puteana (strain RWD-64-598)</name>
    <name type="common">Brown rot fungus</name>
    <dbReference type="NCBI Taxonomy" id="741705"/>
    <lineage>
        <taxon>Eukaryota</taxon>
        <taxon>Fungi</taxon>
        <taxon>Dikarya</taxon>
        <taxon>Basidiomycota</taxon>
        <taxon>Agaricomycotina</taxon>
        <taxon>Agaricomycetes</taxon>
        <taxon>Agaricomycetidae</taxon>
        <taxon>Boletales</taxon>
        <taxon>Coniophorineae</taxon>
        <taxon>Coniophoraceae</taxon>
        <taxon>Coniophora</taxon>
    </lineage>
</organism>
<dbReference type="PANTHER" id="PTHR43441:SF5">
    <property type="entry name" value="FAMILY ACETYLTRANSFERASE, PUTATIVE-RELATED"/>
    <property type="match status" value="1"/>
</dbReference>
<dbReference type="GO" id="GO:1990189">
    <property type="term" value="F:protein N-terminal-serine acetyltransferase activity"/>
    <property type="evidence" value="ECO:0007669"/>
    <property type="project" value="TreeGrafter"/>
</dbReference>
<dbReference type="EMBL" id="JH711584">
    <property type="protein sequence ID" value="EIW77358.1"/>
    <property type="molecule type" value="Genomic_DNA"/>
</dbReference>
<dbReference type="PROSITE" id="PS51186">
    <property type="entry name" value="GNAT"/>
    <property type="match status" value="1"/>
</dbReference>
<dbReference type="GeneID" id="19210773"/>
<dbReference type="InterPro" id="IPR000182">
    <property type="entry name" value="GNAT_dom"/>
</dbReference>
<reference evidence="4" key="1">
    <citation type="journal article" date="2012" name="Science">
        <title>The Paleozoic origin of enzymatic lignin decomposition reconstructed from 31 fungal genomes.</title>
        <authorList>
            <person name="Floudas D."/>
            <person name="Binder M."/>
            <person name="Riley R."/>
            <person name="Barry K."/>
            <person name="Blanchette R.A."/>
            <person name="Henrissat B."/>
            <person name="Martinez A.T."/>
            <person name="Otillar R."/>
            <person name="Spatafora J.W."/>
            <person name="Yadav J.S."/>
            <person name="Aerts A."/>
            <person name="Benoit I."/>
            <person name="Boyd A."/>
            <person name="Carlson A."/>
            <person name="Copeland A."/>
            <person name="Coutinho P.M."/>
            <person name="de Vries R.P."/>
            <person name="Ferreira P."/>
            <person name="Findley K."/>
            <person name="Foster B."/>
            <person name="Gaskell J."/>
            <person name="Glotzer D."/>
            <person name="Gorecki P."/>
            <person name="Heitman J."/>
            <person name="Hesse C."/>
            <person name="Hori C."/>
            <person name="Igarashi K."/>
            <person name="Jurgens J.A."/>
            <person name="Kallen N."/>
            <person name="Kersten P."/>
            <person name="Kohler A."/>
            <person name="Kuees U."/>
            <person name="Kumar T.K.A."/>
            <person name="Kuo A."/>
            <person name="LaButti K."/>
            <person name="Larrondo L.F."/>
            <person name="Lindquist E."/>
            <person name="Ling A."/>
            <person name="Lombard V."/>
            <person name="Lucas S."/>
            <person name="Lundell T."/>
            <person name="Martin R."/>
            <person name="McLaughlin D.J."/>
            <person name="Morgenstern I."/>
            <person name="Morin E."/>
            <person name="Murat C."/>
            <person name="Nagy L.G."/>
            <person name="Nolan M."/>
            <person name="Ohm R.A."/>
            <person name="Patyshakuliyeva A."/>
            <person name="Rokas A."/>
            <person name="Ruiz-Duenas F.J."/>
            <person name="Sabat G."/>
            <person name="Salamov A."/>
            <person name="Samejima M."/>
            <person name="Schmutz J."/>
            <person name="Slot J.C."/>
            <person name="St John F."/>
            <person name="Stenlid J."/>
            <person name="Sun H."/>
            <person name="Sun S."/>
            <person name="Syed K."/>
            <person name="Tsang A."/>
            <person name="Wiebenga A."/>
            <person name="Young D."/>
            <person name="Pisabarro A."/>
            <person name="Eastwood D.C."/>
            <person name="Martin F."/>
            <person name="Cullen D."/>
            <person name="Grigoriev I.V."/>
            <person name="Hibbett D.S."/>
        </authorList>
    </citation>
    <scope>NUCLEOTIDE SEQUENCE [LARGE SCALE GENOMIC DNA]</scope>
    <source>
        <strain evidence="4">RWD-64-598 SS2</strain>
    </source>
</reference>
<sequence>MADINATFCLPLPVLENDRIKLTPFVPTLHQQLFYALSTAHPEAFHHLPYGPSKAELDHLLFTRIAPDPSMALYAVLDKSSANTNADATGKGDDYPFAGTMGWIGASAQHLKAEIGFVTVFPAFQRKGIATQAAGMMLRYALDLPSDGGLGLRRVQWQAYIENSKSVRLAESLGFVKEAVFRWDRVHHETEELVNGTSSYPPRTGDPKEGRPGRNTVVLAICWDDWEKDRGRVVALVESASRR</sequence>
<evidence type="ECO:0000256" key="1">
    <source>
        <dbReference type="SAM" id="MobiDB-lite"/>
    </source>
</evidence>
<dbReference type="PANTHER" id="PTHR43441">
    <property type="entry name" value="RIBOSOMAL-PROTEIN-SERINE ACETYLTRANSFERASE"/>
    <property type="match status" value="1"/>
</dbReference>
<dbReference type="SUPFAM" id="SSF55729">
    <property type="entry name" value="Acyl-CoA N-acyltransferases (Nat)"/>
    <property type="match status" value="1"/>
</dbReference>
<dbReference type="GO" id="GO:0008999">
    <property type="term" value="F:protein-N-terminal-alanine acetyltransferase activity"/>
    <property type="evidence" value="ECO:0007669"/>
    <property type="project" value="TreeGrafter"/>
</dbReference>
<feature type="region of interest" description="Disordered" evidence="1">
    <location>
        <begin position="192"/>
        <end position="212"/>
    </location>
</feature>
<name>A0A5M3MDQ3_CONPW</name>
<dbReference type="Proteomes" id="UP000053558">
    <property type="component" value="Unassembled WGS sequence"/>
</dbReference>
<dbReference type="InterPro" id="IPR051908">
    <property type="entry name" value="Ribosomal_N-acetyltransferase"/>
</dbReference>
<accession>A0A5M3MDQ3</accession>
<feature type="domain" description="N-acetyltransferase" evidence="2">
    <location>
        <begin position="101"/>
        <end position="197"/>
    </location>
</feature>
<dbReference type="InterPro" id="IPR016181">
    <property type="entry name" value="Acyl_CoA_acyltransferase"/>
</dbReference>
<dbReference type="Pfam" id="PF13302">
    <property type="entry name" value="Acetyltransf_3"/>
    <property type="match status" value="1"/>
</dbReference>
<comment type="caution">
    <text evidence="3">The sequence shown here is derived from an EMBL/GenBank/DDBJ whole genome shotgun (WGS) entry which is preliminary data.</text>
</comment>
<evidence type="ECO:0000313" key="4">
    <source>
        <dbReference type="Proteomes" id="UP000053558"/>
    </source>
</evidence>
<dbReference type="Gene3D" id="3.40.630.30">
    <property type="match status" value="1"/>
</dbReference>
<dbReference type="AlphaFoldDB" id="A0A5M3MDQ3"/>